<dbReference type="PROSITE" id="PS50837">
    <property type="entry name" value="NACHT"/>
    <property type="match status" value="1"/>
</dbReference>
<keyword evidence="4" id="KW-1185">Reference proteome</keyword>
<evidence type="ECO:0000313" key="3">
    <source>
        <dbReference type="EMBL" id="KAF5679160.1"/>
    </source>
</evidence>
<reference evidence="3 4" key="1">
    <citation type="submission" date="2020-05" db="EMBL/GenBank/DDBJ databases">
        <title>Identification and distribution of gene clusters putatively required for synthesis of sphingolipid metabolism inhibitors in phylogenetically diverse species of the filamentous fungus Fusarium.</title>
        <authorList>
            <person name="Kim H.-S."/>
            <person name="Busman M."/>
            <person name="Brown D.W."/>
            <person name="Divon H."/>
            <person name="Uhlig S."/>
            <person name="Proctor R.H."/>
        </authorList>
    </citation>
    <scope>NUCLEOTIDE SEQUENCE [LARGE SCALE GENOMIC DNA]</scope>
    <source>
        <strain evidence="3 4">NRRL 20693</strain>
    </source>
</reference>
<dbReference type="Pfam" id="PF24883">
    <property type="entry name" value="NPHP3_N"/>
    <property type="match status" value="1"/>
</dbReference>
<keyword evidence="1" id="KW-0677">Repeat</keyword>
<dbReference type="SUPFAM" id="SSF52540">
    <property type="entry name" value="P-loop containing nucleoside triphosphate hydrolases"/>
    <property type="match status" value="1"/>
</dbReference>
<dbReference type="InterPro" id="IPR056884">
    <property type="entry name" value="NPHP3-like_N"/>
</dbReference>
<name>A0A8H5X1T1_FUSHE</name>
<dbReference type="OrthoDB" id="674604at2759"/>
<dbReference type="Gene3D" id="2.130.10.10">
    <property type="entry name" value="YVTN repeat-like/Quinoprotein amine dehydrogenase"/>
    <property type="match status" value="3"/>
</dbReference>
<dbReference type="EMBL" id="JAAGWQ010000013">
    <property type="protein sequence ID" value="KAF5679160.1"/>
    <property type="molecule type" value="Genomic_DNA"/>
</dbReference>
<dbReference type="InterPro" id="IPR027417">
    <property type="entry name" value="P-loop_NTPase"/>
</dbReference>
<evidence type="ECO:0000259" key="2">
    <source>
        <dbReference type="PROSITE" id="PS50837"/>
    </source>
</evidence>
<dbReference type="PANTHER" id="PTHR10039:SF17">
    <property type="entry name" value="FUNGAL STAND N-TERMINAL GOODBYE DOMAIN-CONTAINING PROTEIN-RELATED"/>
    <property type="match status" value="1"/>
</dbReference>
<dbReference type="InterPro" id="IPR011044">
    <property type="entry name" value="Quino_amine_DH_bsu"/>
</dbReference>
<dbReference type="Gene3D" id="3.40.50.300">
    <property type="entry name" value="P-loop containing nucleotide triphosphate hydrolases"/>
    <property type="match status" value="1"/>
</dbReference>
<dbReference type="InterPro" id="IPR007111">
    <property type="entry name" value="NACHT_NTPase"/>
</dbReference>
<organism evidence="3 4">
    <name type="scientific">Fusarium heterosporum</name>
    <dbReference type="NCBI Taxonomy" id="42747"/>
    <lineage>
        <taxon>Eukaryota</taxon>
        <taxon>Fungi</taxon>
        <taxon>Dikarya</taxon>
        <taxon>Ascomycota</taxon>
        <taxon>Pezizomycotina</taxon>
        <taxon>Sordariomycetes</taxon>
        <taxon>Hypocreomycetidae</taxon>
        <taxon>Hypocreales</taxon>
        <taxon>Nectriaceae</taxon>
        <taxon>Fusarium</taxon>
        <taxon>Fusarium heterosporum species complex</taxon>
    </lineage>
</organism>
<dbReference type="InterPro" id="IPR015943">
    <property type="entry name" value="WD40/YVTN_repeat-like_dom_sf"/>
</dbReference>
<evidence type="ECO:0000256" key="1">
    <source>
        <dbReference type="ARBA" id="ARBA00022737"/>
    </source>
</evidence>
<dbReference type="AlphaFoldDB" id="A0A8H5X1T1"/>
<evidence type="ECO:0000313" key="4">
    <source>
        <dbReference type="Proteomes" id="UP000567885"/>
    </source>
</evidence>
<protein>
    <submittedName>
        <fullName evidence="3">Vegetative incompatibility het-e-1</fullName>
    </submittedName>
</protein>
<proteinExistence type="predicted"/>
<accession>A0A8H5X1T1</accession>
<dbReference type="SUPFAM" id="SSF50969">
    <property type="entry name" value="YVTN repeat-like/Quinoprotein amine dehydrogenase"/>
    <property type="match status" value="1"/>
</dbReference>
<dbReference type="PANTHER" id="PTHR10039">
    <property type="entry name" value="AMELOGENIN"/>
    <property type="match status" value="1"/>
</dbReference>
<dbReference type="SUPFAM" id="SSF82171">
    <property type="entry name" value="DPP6 N-terminal domain-like"/>
    <property type="match status" value="1"/>
</dbReference>
<comment type="caution">
    <text evidence="3">The sequence shown here is derived from an EMBL/GenBank/DDBJ whole genome shotgun (WGS) entry which is preliminary data.</text>
</comment>
<feature type="domain" description="NACHT" evidence="2">
    <location>
        <begin position="238"/>
        <end position="381"/>
    </location>
</feature>
<dbReference type="Proteomes" id="UP000567885">
    <property type="component" value="Unassembled WGS sequence"/>
</dbReference>
<sequence>MQRVGLKGKISELVSKVVLHLNRFAIVGDIAVSANPNPAALLWAAVRFILLNLTAGDDIRSKIIEAIVEITILEFECSVYQEIHLSHLEPNPHPTQKKLRDAIIEVFARSIRLLGLALQRQRSAMRGVTDAFRIADFDGHVKDLGIAKARLHDAGYLCDMCHNYQSRNQLTSLHDLVKLRVNEETEQRAKMQLKDLLINPKDAFDHIYHPENSFCLEGTRVAVLQDIESWSVDPKSPCICWLPGLAGTGKSTISRTIARDLKGKSLGASFFFKKGAGNRGDARLLFSIIAYQLALNFPPMRQHILRAVEEDPASAMAPMQVQWKRLIVNPLSQLHDHELSKPLVLVIDALDECEEDDRKEVLQLLVTSCPTSLRVFITSRPELDIEGGFAAIRRLHQEIVLHRIDIRTIEKDISAFLKHAIKEYVTGYNQSHPDRDLQIDTDWPGNNRFQLLLQRCIPLFIAAATFIRMVRDRHWGKSPDYKIDIIIQESIAVNSRYEALYRPVLGLVLSGCPAEDRATVMESFIDIIGSFVLLASPLSLRSIANLLNIDAQEAMGQIDLLRSVIDVPSDSGQIKLFHLSFRDYLLSKSAGDLQKASGSQLLRFIVDARYFTGYFYSGIKEAPLQLYYSGVIFSPKASIVPQSLSSRMYPEWVAHPSNVPTDWPQNLQAFRASRKNLCGIDFLSDGRLVSCDRYGPTNVWDPTLGSCLITLPEASSVTTFSDRGASTIGLAHFGSIKIHNLDDGICKQEIFIEDHYVYNVAFSDCGSLICSLSTLRNSTPDSQNSSSYSIPDYGIVHIHDISTRECMQTFRIKNPYDGSPLSSRGQWMVNGDMMLSKWDADRGPSWINLHSDSSGHNHRFSPDGKLLAAMFRSSGVKIKVWCTETRHCLHTLPQEKDLDLYSSLALSMDWIAYKAENDQGVLIRLETGEVLSNIDIRIHDEMAFSGDGKVLAVESSSGVIKTWDIASLSAVQPVDIHPHPVETVAPISNKNTLLSISERDIKIWDIPSGLCKETFHFDRSENWWYHEFASATDAPLFAIFTGDKIEIWNIDPLRRSQVWQVRGHVLFLAISSNGERLAASILNDASQRLKFTICDLKTFNVIEDLEHEYSKSKIALSSCGTRMAYSTFDAIIIRVISGPHLWTVHTSTSWSLDTYPASFSFINEKLLVVFEPMEVKILDMTTGGQLGSYQFDHSIHPYACNDRFINTKSIHSAIQCQDQQSIRDATNPYHMRLGEQWLRRSGKNILWLPPDYAPESMCMVGPTLVPQIYFDLTIL</sequence>
<gene>
    <name evidence="3" type="ORF">FHETE_901</name>
</gene>